<protein>
    <submittedName>
        <fullName evidence="1">Gamma carbonic anhydrase family protein</fullName>
    </submittedName>
</protein>
<dbReference type="Proteomes" id="UP000077098">
    <property type="component" value="Unassembled WGS sequence"/>
</dbReference>
<dbReference type="RefSeq" id="WP_063948972.1">
    <property type="nucleotide sequence ID" value="NZ_LXPS01000011.1"/>
</dbReference>
<organism evidence="1 2">
    <name type="scientific">Agrobacterium tumefaciens</name>
    <dbReference type="NCBI Taxonomy" id="358"/>
    <lineage>
        <taxon>Bacteria</taxon>
        <taxon>Pseudomonadati</taxon>
        <taxon>Pseudomonadota</taxon>
        <taxon>Alphaproteobacteria</taxon>
        <taxon>Hyphomicrobiales</taxon>
        <taxon>Rhizobiaceae</taxon>
        <taxon>Rhizobium/Agrobacterium group</taxon>
        <taxon>Agrobacterium</taxon>
        <taxon>Agrobacterium tumefaciens complex</taxon>
    </lineage>
</organism>
<reference evidence="1 2" key="1">
    <citation type="submission" date="2016-05" db="EMBL/GenBank/DDBJ databases">
        <authorList>
            <person name="Lavstsen T."/>
            <person name="Jespersen J.S."/>
        </authorList>
    </citation>
    <scope>NUCLEOTIDE SEQUENCE [LARGE SCALE GENOMIC DNA]</scope>
    <source>
        <strain evidence="1 2">KCJ1736</strain>
    </source>
</reference>
<dbReference type="InterPro" id="IPR001451">
    <property type="entry name" value="Hexapep"/>
</dbReference>
<dbReference type="SUPFAM" id="SSF51161">
    <property type="entry name" value="Trimeric LpxA-like enzymes"/>
    <property type="match status" value="1"/>
</dbReference>
<dbReference type="InterPro" id="IPR047324">
    <property type="entry name" value="LbH_gamma_CA-like"/>
</dbReference>
<evidence type="ECO:0000313" key="2">
    <source>
        <dbReference type="Proteomes" id="UP000077098"/>
    </source>
</evidence>
<dbReference type="EMBL" id="LXPS01000011">
    <property type="protein sequence ID" value="OAE47199.1"/>
    <property type="molecule type" value="Genomic_DNA"/>
</dbReference>
<comment type="caution">
    <text evidence="1">The sequence shown here is derived from an EMBL/GenBank/DDBJ whole genome shotgun (WGS) entry which is preliminary data.</text>
</comment>
<dbReference type="Gene3D" id="2.160.10.10">
    <property type="entry name" value="Hexapeptide repeat proteins"/>
    <property type="match status" value="1"/>
</dbReference>
<name>A0A176XD61_AGRTU</name>
<dbReference type="PANTHER" id="PTHR13061:SF29">
    <property type="entry name" value="GAMMA CARBONIC ANHYDRASE-LIKE 1, MITOCHONDRIAL-RELATED"/>
    <property type="match status" value="1"/>
</dbReference>
<accession>A0A176XD61</accession>
<dbReference type="InterPro" id="IPR011004">
    <property type="entry name" value="Trimer_LpxA-like_sf"/>
</dbReference>
<dbReference type="InterPro" id="IPR050484">
    <property type="entry name" value="Transf_Hexapept/Carb_Anhydrase"/>
</dbReference>
<dbReference type="Pfam" id="PF00132">
    <property type="entry name" value="Hexapep"/>
    <property type="match status" value="1"/>
</dbReference>
<dbReference type="CDD" id="cd04645">
    <property type="entry name" value="LbH_gamma_CA_like"/>
    <property type="match status" value="1"/>
</dbReference>
<proteinExistence type="predicted"/>
<sequence>MPLYRLADRVPQTPAPDRYWVAPDANVIGAVTLGEDVGIWFGATLRGDNEPISVGRGTNIQEGVMVHSDPGYAATIGDMCTIGHHAIVHGCTIGDNSLIGMGATILNGAKIGRNCLVGANALVTEGKEFPDNSLIVGSPARAIRTLDDDAVASLRRSAEKYIGNWKRFSRDLAIIEK</sequence>
<evidence type="ECO:0000313" key="1">
    <source>
        <dbReference type="EMBL" id="OAE47199.1"/>
    </source>
</evidence>
<dbReference type="AlphaFoldDB" id="A0A176XD61"/>
<gene>
    <name evidence="1" type="ORF">A7J57_14320</name>
</gene>
<dbReference type="PANTHER" id="PTHR13061">
    <property type="entry name" value="DYNACTIN SUBUNIT P25"/>
    <property type="match status" value="1"/>
</dbReference>